<reference evidence="1 2" key="1">
    <citation type="submission" date="2013-07" db="EMBL/GenBank/DDBJ databases">
        <authorList>
            <person name="Genoscope - CEA"/>
        </authorList>
    </citation>
    <scope>NUCLEOTIDE SEQUENCE [LARGE SCALE GENOMIC DNA]</scope>
    <source>
        <strain evidence="2">FRM16 / DSM 17909</strain>
    </source>
</reference>
<dbReference type="HOGENOM" id="CLU_3298822_0_0_6"/>
<dbReference type="AlphaFoldDB" id="A0A068QUJ9"/>
<accession>A0A068QUJ9</accession>
<organism evidence="1 2">
    <name type="scientific">Xenorhabdus doucetiae</name>
    <dbReference type="NCBI Taxonomy" id="351671"/>
    <lineage>
        <taxon>Bacteria</taxon>
        <taxon>Pseudomonadati</taxon>
        <taxon>Pseudomonadota</taxon>
        <taxon>Gammaproteobacteria</taxon>
        <taxon>Enterobacterales</taxon>
        <taxon>Morganellaceae</taxon>
        <taxon>Xenorhabdus</taxon>
    </lineage>
</organism>
<dbReference type="KEGG" id="xdo:XDD1_2983"/>
<gene>
    <name evidence="1" type="ORF">XDD1_2983</name>
</gene>
<protein>
    <submittedName>
        <fullName evidence="1">Uncharacterized protein</fullName>
    </submittedName>
</protein>
<evidence type="ECO:0000313" key="1">
    <source>
        <dbReference type="EMBL" id="CDG18682.1"/>
    </source>
</evidence>
<dbReference type="Proteomes" id="UP000032721">
    <property type="component" value="Chromosome"/>
</dbReference>
<proteinExistence type="predicted"/>
<evidence type="ECO:0000313" key="2">
    <source>
        <dbReference type="Proteomes" id="UP000032721"/>
    </source>
</evidence>
<name>A0A068QUJ9_9GAMM</name>
<dbReference type="EMBL" id="FO704550">
    <property type="protein sequence ID" value="CDG18682.1"/>
    <property type="molecule type" value="Genomic_DNA"/>
</dbReference>
<sequence length="40" mass="4729">MGYRKDIEVFLGENVIYLTKFSVLNKYKNILRADYSALNK</sequence>